<dbReference type="OrthoDB" id="6199153at2"/>
<evidence type="ECO:0000313" key="3">
    <source>
        <dbReference type="Proteomes" id="UP000297475"/>
    </source>
</evidence>
<dbReference type="AlphaFoldDB" id="A0A4Z0WG34"/>
<dbReference type="Proteomes" id="UP000297475">
    <property type="component" value="Unassembled WGS sequence"/>
</dbReference>
<accession>A0A4Z0WG34</accession>
<name>A0A4Z0WG34_9GAMM</name>
<comment type="caution">
    <text evidence="2">The sequence shown here is derived from an EMBL/GenBank/DDBJ whole genome shotgun (WGS) entry which is preliminary data.</text>
</comment>
<protein>
    <submittedName>
        <fullName evidence="2">Uncharacterized protein</fullName>
    </submittedName>
</protein>
<sequence>MDFIITVSLVALATLLLGVMAWMHVRYRKMVADREKILQMGTENKKLQAMLRSLPENYLSPGLKDFIYRTLINNLQQMMELDRSHNRFLQVDLDETIEQRQVAQANPVSDDQHEPITNIEQANHARAGLKALYRYIKIAYESRHLSRQEAQALLNEIEHKLVQTGAEFYTHKAEHAHRQRRYREAIALWNKAAETYTKSRLASQYQKKANHARGQARKLQEEWKEVNRARNEAQAEAMQKKMDAWMEDEESWKKKQLYDE</sequence>
<keyword evidence="1" id="KW-0175">Coiled coil</keyword>
<feature type="coiled-coil region" evidence="1">
    <location>
        <begin position="202"/>
        <end position="248"/>
    </location>
</feature>
<dbReference type="EMBL" id="SRMF01000001">
    <property type="protein sequence ID" value="TGG94917.1"/>
    <property type="molecule type" value="Genomic_DNA"/>
</dbReference>
<keyword evidence="3" id="KW-1185">Reference proteome</keyword>
<gene>
    <name evidence="2" type="ORF">E4656_00350</name>
</gene>
<evidence type="ECO:0000313" key="2">
    <source>
        <dbReference type="EMBL" id="TGG94917.1"/>
    </source>
</evidence>
<proteinExistence type="predicted"/>
<reference evidence="2 3" key="1">
    <citation type="submission" date="2019-04" db="EMBL/GenBank/DDBJ databases">
        <title>Natronospirillum operosus gen. nov., sp. nov., a haloalkaliphilic satellite isolated from decaying biomass of laboratory culture of cyanobacterium Geitlerinema sp. and proposal of Natronospirillaceae fam. nov. and Saccharospirillaceae fam. nov.</title>
        <authorList>
            <person name="Kevbrin V."/>
            <person name="Boltyanskaya Y."/>
            <person name="Koziaeva V."/>
            <person name="Grouzdev D.S."/>
            <person name="Park M."/>
            <person name="Cho J."/>
        </authorList>
    </citation>
    <scope>NUCLEOTIDE SEQUENCE [LARGE SCALE GENOMIC DNA]</scope>
    <source>
        <strain evidence="2 3">G-116</strain>
    </source>
</reference>
<organism evidence="2 3">
    <name type="scientific">Natronospirillum operosum</name>
    <dbReference type="NCBI Taxonomy" id="2759953"/>
    <lineage>
        <taxon>Bacteria</taxon>
        <taxon>Pseudomonadati</taxon>
        <taxon>Pseudomonadota</taxon>
        <taxon>Gammaproteobacteria</taxon>
        <taxon>Oceanospirillales</taxon>
        <taxon>Natronospirillaceae</taxon>
        <taxon>Natronospirillum</taxon>
    </lineage>
</organism>
<dbReference type="RefSeq" id="WP_135480151.1">
    <property type="nucleotide sequence ID" value="NZ_SRMF01000001.1"/>
</dbReference>
<evidence type="ECO:0000256" key="1">
    <source>
        <dbReference type="SAM" id="Coils"/>
    </source>
</evidence>